<accession>A0A176WLY4</accession>
<organism evidence="2 3">
    <name type="scientific">Marchantia polymorpha subsp. ruderalis</name>
    <dbReference type="NCBI Taxonomy" id="1480154"/>
    <lineage>
        <taxon>Eukaryota</taxon>
        <taxon>Viridiplantae</taxon>
        <taxon>Streptophyta</taxon>
        <taxon>Embryophyta</taxon>
        <taxon>Marchantiophyta</taxon>
        <taxon>Marchantiopsida</taxon>
        <taxon>Marchantiidae</taxon>
        <taxon>Marchantiales</taxon>
        <taxon>Marchantiaceae</taxon>
        <taxon>Marchantia</taxon>
    </lineage>
</organism>
<feature type="region of interest" description="Disordered" evidence="1">
    <location>
        <begin position="287"/>
        <end position="319"/>
    </location>
</feature>
<dbReference type="Proteomes" id="UP000077202">
    <property type="component" value="Unassembled WGS sequence"/>
</dbReference>
<feature type="compositionally biased region" description="Basic and acidic residues" evidence="1">
    <location>
        <begin position="222"/>
        <end position="245"/>
    </location>
</feature>
<evidence type="ECO:0000256" key="1">
    <source>
        <dbReference type="SAM" id="MobiDB-lite"/>
    </source>
</evidence>
<evidence type="ECO:0000313" key="3">
    <source>
        <dbReference type="Proteomes" id="UP000077202"/>
    </source>
</evidence>
<comment type="caution">
    <text evidence="2">The sequence shown here is derived from an EMBL/GenBank/DDBJ whole genome shotgun (WGS) entry which is preliminary data.</text>
</comment>
<evidence type="ECO:0000313" key="2">
    <source>
        <dbReference type="EMBL" id="OAE33425.1"/>
    </source>
</evidence>
<feature type="region of interest" description="Disordered" evidence="1">
    <location>
        <begin position="220"/>
        <end position="256"/>
    </location>
</feature>
<name>A0A176WLY4_MARPO</name>
<reference evidence="2" key="1">
    <citation type="submission" date="2016-03" db="EMBL/GenBank/DDBJ databases">
        <title>Mechanisms controlling the formation of the plant cell surface in tip-growing cells are functionally conserved among land plants.</title>
        <authorList>
            <person name="Honkanen S."/>
            <person name="Jones V.A."/>
            <person name="Morieri G."/>
            <person name="Champion C."/>
            <person name="Hetherington A.J."/>
            <person name="Kelly S."/>
            <person name="Saint-Marcoux D."/>
            <person name="Proust H."/>
            <person name="Prescott H."/>
            <person name="Dolan L."/>
        </authorList>
    </citation>
    <scope>NUCLEOTIDE SEQUENCE [LARGE SCALE GENOMIC DNA]</scope>
    <source>
        <tissue evidence="2">Whole gametophyte</tissue>
    </source>
</reference>
<feature type="compositionally biased region" description="Polar residues" evidence="1">
    <location>
        <begin position="287"/>
        <end position="298"/>
    </location>
</feature>
<dbReference type="EMBL" id="LVLJ01000655">
    <property type="protein sequence ID" value="OAE33425.1"/>
    <property type="molecule type" value="Genomic_DNA"/>
</dbReference>
<proteinExistence type="predicted"/>
<keyword evidence="3" id="KW-1185">Reference proteome</keyword>
<gene>
    <name evidence="2" type="ORF">AXG93_2852s1440</name>
</gene>
<sequence>MAASSAANTAAIAAKKGLGMMFSASKVAAAAIQAGVQKARKGYANKHEQDVLNELKAKGLPPVEHLVTVLKRLYYLKMAGYKHELQAAALVSAKRLTDSEKTTVPIDVVVVLGGVLMEETLKYGEFQKSAIVQGMQDFLNKSRMGKDHYDRDSVAHDVYYAVLILAEEFDTEWEQLEACIRDAVTRLVEWAAVTEQSPDARTRAAKAVYRFAQAIKEAGTASEERRQKALKDAENTLRREQDRRRPPSFFQNHSTPTIVSAPAQVPITAPPATAVIHATSEVHATTFQAYDPSQNPYTPTAPVYPTSAPPYSSLPTKSA</sequence>
<feature type="compositionally biased region" description="Polar residues" evidence="1">
    <location>
        <begin position="309"/>
        <end position="319"/>
    </location>
</feature>
<dbReference type="AlphaFoldDB" id="A0A176WLY4"/>
<protein>
    <submittedName>
        <fullName evidence="2">Uncharacterized protein</fullName>
    </submittedName>
</protein>